<keyword evidence="2" id="KW-1185">Reference proteome</keyword>
<evidence type="ECO:0008006" key="3">
    <source>
        <dbReference type="Google" id="ProtNLM"/>
    </source>
</evidence>
<evidence type="ECO:0000313" key="2">
    <source>
        <dbReference type="Proteomes" id="UP001472677"/>
    </source>
</evidence>
<dbReference type="EMBL" id="JBBPBM010000015">
    <property type="protein sequence ID" value="KAK8559267.1"/>
    <property type="molecule type" value="Genomic_DNA"/>
</dbReference>
<gene>
    <name evidence="1" type="ORF">V6N12_042547</name>
</gene>
<reference evidence="1 2" key="1">
    <citation type="journal article" date="2024" name="G3 (Bethesda)">
        <title>Genome assembly of Hibiscus sabdariffa L. provides insights into metabolisms of medicinal natural products.</title>
        <authorList>
            <person name="Kim T."/>
        </authorList>
    </citation>
    <scope>NUCLEOTIDE SEQUENCE [LARGE SCALE GENOMIC DNA]</scope>
    <source>
        <strain evidence="1">TK-2024</strain>
        <tissue evidence="1">Old leaves</tissue>
    </source>
</reference>
<accession>A0ABR2EF44</accession>
<protein>
    <recommendedName>
        <fullName evidence="3">RNase H type-1 domain-containing protein</fullName>
    </recommendedName>
</protein>
<evidence type="ECO:0000313" key="1">
    <source>
        <dbReference type="EMBL" id="KAK8559267.1"/>
    </source>
</evidence>
<proteinExistence type="predicted"/>
<comment type="caution">
    <text evidence="1">The sequence shown here is derived from an EMBL/GenBank/DDBJ whole genome shotgun (WGS) entry which is preliminary data.</text>
</comment>
<dbReference type="Proteomes" id="UP001472677">
    <property type="component" value="Unassembled WGS sequence"/>
</dbReference>
<sequence>MLTPLSTSTSFGSVADLLRDQIGPISLVRAIAALRQKAWATEFTWIPRASNLSVDMLAKSVDPSSTDFHELAEPPAALMSLLSMDALHLSL</sequence>
<name>A0ABR2EF44_9ROSI</name>
<organism evidence="1 2">
    <name type="scientific">Hibiscus sabdariffa</name>
    <name type="common">roselle</name>
    <dbReference type="NCBI Taxonomy" id="183260"/>
    <lineage>
        <taxon>Eukaryota</taxon>
        <taxon>Viridiplantae</taxon>
        <taxon>Streptophyta</taxon>
        <taxon>Embryophyta</taxon>
        <taxon>Tracheophyta</taxon>
        <taxon>Spermatophyta</taxon>
        <taxon>Magnoliopsida</taxon>
        <taxon>eudicotyledons</taxon>
        <taxon>Gunneridae</taxon>
        <taxon>Pentapetalae</taxon>
        <taxon>rosids</taxon>
        <taxon>malvids</taxon>
        <taxon>Malvales</taxon>
        <taxon>Malvaceae</taxon>
        <taxon>Malvoideae</taxon>
        <taxon>Hibiscus</taxon>
    </lineage>
</organism>